<evidence type="ECO:0000313" key="3">
    <source>
        <dbReference type="EMBL" id="KAL3271298.1"/>
    </source>
</evidence>
<feature type="region of interest" description="Disordered" evidence="1">
    <location>
        <begin position="107"/>
        <end position="138"/>
    </location>
</feature>
<feature type="chain" id="PRO_5044774391" evidence="2">
    <location>
        <begin position="26"/>
        <end position="138"/>
    </location>
</feature>
<protein>
    <submittedName>
        <fullName evidence="3">Uncharacterized protein</fullName>
    </submittedName>
</protein>
<proteinExistence type="predicted"/>
<evidence type="ECO:0000256" key="1">
    <source>
        <dbReference type="SAM" id="MobiDB-lite"/>
    </source>
</evidence>
<evidence type="ECO:0000313" key="4">
    <source>
        <dbReference type="Proteomes" id="UP001516400"/>
    </source>
</evidence>
<gene>
    <name evidence="3" type="ORF">HHI36_021787</name>
</gene>
<name>A0ABD2MXY9_9CUCU</name>
<dbReference type="EMBL" id="JABFTP020000042">
    <property type="protein sequence ID" value="KAL3271298.1"/>
    <property type="molecule type" value="Genomic_DNA"/>
</dbReference>
<keyword evidence="4" id="KW-1185">Reference proteome</keyword>
<feature type="signal peptide" evidence="2">
    <location>
        <begin position="1"/>
        <end position="25"/>
    </location>
</feature>
<sequence length="138" mass="15393">MSLHISYILCLTTVAFILQAKSIVGTPVVSPAPRYWYDDPSFEIDESLDDDDLLRKIILNLLLDVSFLIEETKHKSEIIPGDPQPRVRCIKEIFQFLEALLCPKHPNKPSTTTTTTTASTVTPSTTTSATTKTPGMLW</sequence>
<organism evidence="3 4">
    <name type="scientific">Cryptolaemus montrouzieri</name>
    <dbReference type="NCBI Taxonomy" id="559131"/>
    <lineage>
        <taxon>Eukaryota</taxon>
        <taxon>Metazoa</taxon>
        <taxon>Ecdysozoa</taxon>
        <taxon>Arthropoda</taxon>
        <taxon>Hexapoda</taxon>
        <taxon>Insecta</taxon>
        <taxon>Pterygota</taxon>
        <taxon>Neoptera</taxon>
        <taxon>Endopterygota</taxon>
        <taxon>Coleoptera</taxon>
        <taxon>Polyphaga</taxon>
        <taxon>Cucujiformia</taxon>
        <taxon>Coccinelloidea</taxon>
        <taxon>Coccinellidae</taxon>
        <taxon>Scymninae</taxon>
        <taxon>Scymnini</taxon>
        <taxon>Cryptolaemus</taxon>
    </lineage>
</organism>
<reference evidence="3 4" key="1">
    <citation type="journal article" date="2021" name="BMC Biol.">
        <title>Horizontally acquired antibacterial genes associated with adaptive radiation of ladybird beetles.</title>
        <authorList>
            <person name="Li H.S."/>
            <person name="Tang X.F."/>
            <person name="Huang Y.H."/>
            <person name="Xu Z.Y."/>
            <person name="Chen M.L."/>
            <person name="Du X.Y."/>
            <person name="Qiu B.Y."/>
            <person name="Chen P.T."/>
            <person name="Zhang W."/>
            <person name="Slipinski A."/>
            <person name="Escalona H.E."/>
            <person name="Waterhouse R.M."/>
            <person name="Zwick A."/>
            <person name="Pang H."/>
        </authorList>
    </citation>
    <scope>NUCLEOTIDE SEQUENCE [LARGE SCALE GENOMIC DNA]</scope>
    <source>
        <strain evidence="3">SYSU2018</strain>
    </source>
</reference>
<comment type="caution">
    <text evidence="3">The sequence shown here is derived from an EMBL/GenBank/DDBJ whole genome shotgun (WGS) entry which is preliminary data.</text>
</comment>
<evidence type="ECO:0000256" key="2">
    <source>
        <dbReference type="SAM" id="SignalP"/>
    </source>
</evidence>
<keyword evidence="2" id="KW-0732">Signal</keyword>
<accession>A0ABD2MXY9</accession>
<dbReference type="Proteomes" id="UP001516400">
    <property type="component" value="Unassembled WGS sequence"/>
</dbReference>
<feature type="compositionally biased region" description="Low complexity" evidence="1">
    <location>
        <begin position="108"/>
        <end position="138"/>
    </location>
</feature>
<dbReference type="AlphaFoldDB" id="A0ABD2MXY9"/>